<keyword evidence="2" id="KW-0964">Secreted</keyword>
<evidence type="ECO:0000313" key="10">
    <source>
        <dbReference type="EMBL" id="GCB60850.1"/>
    </source>
</evidence>
<evidence type="ECO:0000259" key="8">
    <source>
        <dbReference type="PROSITE" id="PS50871"/>
    </source>
</evidence>
<keyword evidence="5" id="KW-1015">Disulfide bond</keyword>
<dbReference type="GO" id="GO:0030948">
    <property type="term" value="P:negative regulation of vascular endothelial growth factor receptor signaling pathway"/>
    <property type="evidence" value="ECO:0007669"/>
    <property type="project" value="TreeGrafter"/>
</dbReference>
<dbReference type="SUPFAM" id="SSF49842">
    <property type="entry name" value="TNF-like"/>
    <property type="match status" value="1"/>
</dbReference>
<feature type="coiled-coil region" evidence="6">
    <location>
        <begin position="332"/>
        <end position="366"/>
    </location>
</feature>
<evidence type="ECO:0000259" key="9">
    <source>
        <dbReference type="PROSITE" id="PS51041"/>
    </source>
</evidence>
<dbReference type="EMBL" id="BFAA01002429">
    <property type="protein sequence ID" value="GCB60850.1"/>
    <property type="molecule type" value="Genomic_DNA"/>
</dbReference>
<dbReference type="InterPro" id="IPR050392">
    <property type="entry name" value="Collagen/C1q_domain"/>
</dbReference>
<reference evidence="10 11" key="1">
    <citation type="journal article" date="2018" name="Nat. Ecol. Evol.">
        <title>Shark genomes provide insights into elasmobranch evolution and the origin of vertebrates.</title>
        <authorList>
            <person name="Hara Y"/>
            <person name="Yamaguchi K"/>
            <person name="Onimaru K"/>
            <person name="Kadota M"/>
            <person name="Koyanagi M"/>
            <person name="Keeley SD"/>
            <person name="Tatsumi K"/>
            <person name="Tanaka K"/>
            <person name="Motone F"/>
            <person name="Kageyama Y"/>
            <person name="Nozu R"/>
            <person name="Adachi N"/>
            <person name="Nishimura O"/>
            <person name="Nakagawa R"/>
            <person name="Tanegashima C"/>
            <person name="Kiyatake I"/>
            <person name="Matsumoto R"/>
            <person name="Murakumo K"/>
            <person name="Nishida K"/>
            <person name="Terakita A"/>
            <person name="Kuratani S"/>
            <person name="Sato K"/>
            <person name="Hyodo S Kuraku.S."/>
        </authorList>
    </citation>
    <scope>NUCLEOTIDE SEQUENCE [LARGE SCALE GENOMIC DNA]</scope>
</reference>
<comment type="subcellular location">
    <subcellularLocation>
        <location evidence="1">Secreted</location>
    </subcellularLocation>
</comment>
<dbReference type="PRINTS" id="PR00007">
    <property type="entry name" value="COMPLEMNTC1Q"/>
</dbReference>
<dbReference type="GO" id="GO:0005576">
    <property type="term" value="C:extracellular region"/>
    <property type="evidence" value="ECO:0007669"/>
    <property type="project" value="UniProtKB-SubCell"/>
</dbReference>
<dbReference type="Pfam" id="PF00386">
    <property type="entry name" value="C1q"/>
    <property type="match status" value="1"/>
</dbReference>
<evidence type="ECO:0000256" key="6">
    <source>
        <dbReference type="SAM" id="Coils"/>
    </source>
</evidence>
<evidence type="ECO:0000256" key="4">
    <source>
        <dbReference type="ARBA" id="ARBA00023054"/>
    </source>
</evidence>
<name>A0A401NIZ9_SCYTO</name>
<dbReference type="PROSITE" id="PS50871">
    <property type="entry name" value="C1Q"/>
    <property type="match status" value="1"/>
</dbReference>
<dbReference type="AlphaFoldDB" id="A0A401NIZ9"/>
<dbReference type="OrthoDB" id="8963519at2759"/>
<dbReference type="InterPro" id="IPR011489">
    <property type="entry name" value="EMI_domain"/>
</dbReference>
<evidence type="ECO:0000313" key="11">
    <source>
        <dbReference type="Proteomes" id="UP000288216"/>
    </source>
</evidence>
<evidence type="ECO:0000256" key="5">
    <source>
        <dbReference type="ARBA" id="ARBA00023157"/>
    </source>
</evidence>
<organism evidence="10 11">
    <name type="scientific">Scyliorhinus torazame</name>
    <name type="common">Cloudy catshark</name>
    <name type="synonym">Catulus torazame</name>
    <dbReference type="NCBI Taxonomy" id="75743"/>
    <lineage>
        <taxon>Eukaryota</taxon>
        <taxon>Metazoa</taxon>
        <taxon>Chordata</taxon>
        <taxon>Craniata</taxon>
        <taxon>Vertebrata</taxon>
        <taxon>Chondrichthyes</taxon>
        <taxon>Elasmobranchii</taxon>
        <taxon>Galeomorphii</taxon>
        <taxon>Galeoidea</taxon>
        <taxon>Carcharhiniformes</taxon>
        <taxon>Scyliorhinidae</taxon>
        <taxon>Scyliorhinus</taxon>
    </lineage>
</organism>
<proteinExistence type="predicted"/>
<dbReference type="GO" id="GO:0090051">
    <property type="term" value="P:negative regulation of cell migration involved in sprouting angiogenesis"/>
    <property type="evidence" value="ECO:0007669"/>
    <property type="project" value="TreeGrafter"/>
</dbReference>
<evidence type="ECO:0000256" key="3">
    <source>
        <dbReference type="ARBA" id="ARBA00022729"/>
    </source>
</evidence>
<evidence type="ECO:0000256" key="2">
    <source>
        <dbReference type="ARBA" id="ARBA00022525"/>
    </source>
</evidence>
<dbReference type="PROSITE" id="PS51041">
    <property type="entry name" value="EMI"/>
    <property type="match status" value="1"/>
</dbReference>
<dbReference type="InterPro" id="IPR008983">
    <property type="entry name" value="Tumour_necrosis_fac-like_dom"/>
</dbReference>
<dbReference type="PANTHER" id="PTHR15427">
    <property type="entry name" value="EMILIN ELASTIN MICROFIBRIL INTERFACE-LOCATED PROTEIN ELASTIN MICROFIBRIL INTERFACER"/>
    <property type="match status" value="1"/>
</dbReference>
<dbReference type="PANTHER" id="PTHR15427:SF6">
    <property type="entry name" value="MULTIMERIN-2"/>
    <property type="match status" value="1"/>
</dbReference>
<sequence>MTLRFLVVFLCLRLVWLKKLSEIPGGAENSRKDFFRDEVESDRLRGTEHLGGLEGIEGRADSKLGGWGYEVVQGTNTPFSYRRTTTSDSSRRLMKATITRAREPFKSAPGRNWCAFVKSRLSTAVVSCGVEQFVQRIMEPCVNGMVNCQNELYQLAFRPLYKVKQKIVTSLEWKCCPGYTGSKCEDTAPEALTALASLKGELGGEQVLGEIINPTEPATSTEDRQDLDWKLHQVQDDVSVTTASTQAFQELLNNLTKVNPSAGNKDNGTEFPMLQDILKPHVENYLRKHLHSLWTTFSKRMQDMSDMVLNLSQGIEVNRKNINELTKQRIPQRELEEISAKLQSKLDENTEQLQKIGNMLDDQQQKLDYELHAQKVNLDHNLTIIKAETDLKVKRSQKMIQIKSHILDNTTAEIKSEQDRLWQEVNTLKDLAKVTELKGSKSCSPCDSKAVTGMPKQGFDQLRETIEVHSRNITHLNRICGSCHPASKVITDLQQQLKEQGSNYAQLVASLEREMNQKLTETSVGFTENVLRLNVSFNHRSSSHEELLYNLDSDVKEMKQRVYRMTEDDQLCDCQKLIADYGLFADSLRNASNFMEKMYFDLTDVKQQELDLRINLNYSVQDLFRSSQQRHQDVQNLLYSQEEKINTLTGDITTLEQNSTMIMGEIRHLKKMDAAMNSHIRYLNSSFSSLLEDALRHTIILQSVTGQDILEITSDGATELQKLSISTLYQNLSETEKDIATHKIILQDINSRVQVLEEGSSNDGVNELIGSGNEASLLKANSSEMGDRDRFSLEHMEANHEALEKEQMDDSKYDSSEISSIKKDIEMLNLKVIKLESNCNNEDPYFNQSLEQMKELVTKSVETVQSDVSALKQFIDSHISVFQKLIGHASNLSNGTFRIGRGHFGSKRLRKQHRQSHHGSKQLEIYGNASMAFNQSGIPNSHEFQVAFYVGLSNNSGTNMILKFDQIFLNHGDGYSSERGYFKAPFKGVYVFVVTVEFSHGLGRGHVLVDGHPTVTLHNSRKRHQHSSLVWGYAILQLSKGQRVWVEVTQGTVMQQTLSETTFGGFLLFKTF</sequence>
<dbReference type="Pfam" id="PF07546">
    <property type="entry name" value="EMI"/>
    <property type="match status" value="1"/>
</dbReference>
<dbReference type="STRING" id="75743.A0A401NIZ9"/>
<dbReference type="Gene3D" id="2.60.120.40">
    <property type="match status" value="1"/>
</dbReference>
<accession>A0A401NIZ9</accession>
<dbReference type="OMA" id="EFSNHMS"/>
<evidence type="ECO:0000256" key="7">
    <source>
        <dbReference type="SAM" id="SignalP"/>
    </source>
</evidence>
<evidence type="ECO:0008006" key="12">
    <source>
        <dbReference type="Google" id="ProtNLM"/>
    </source>
</evidence>
<protein>
    <recommendedName>
        <fullName evidence="12">EMI domain-containing protein</fullName>
    </recommendedName>
</protein>
<dbReference type="InterPro" id="IPR001073">
    <property type="entry name" value="C1q_dom"/>
</dbReference>
<comment type="caution">
    <text evidence="10">The sequence shown here is derived from an EMBL/GenBank/DDBJ whole genome shotgun (WGS) entry which is preliminary data.</text>
</comment>
<gene>
    <name evidence="10" type="ORF">scyTo_0006946</name>
</gene>
<keyword evidence="3 7" id="KW-0732">Signal</keyword>
<dbReference type="SMART" id="SM00110">
    <property type="entry name" value="C1Q"/>
    <property type="match status" value="1"/>
</dbReference>
<feature type="chain" id="PRO_5019510706" description="EMI domain-containing protein" evidence="7">
    <location>
        <begin position="18"/>
        <end position="1072"/>
    </location>
</feature>
<feature type="signal peptide" evidence="7">
    <location>
        <begin position="1"/>
        <end position="17"/>
    </location>
</feature>
<dbReference type="Proteomes" id="UP000288216">
    <property type="component" value="Unassembled WGS sequence"/>
</dbReference>
<keyword evidence="11" id="KW-1185">Reference proteome</keyword>
<feature type="domain" description="EMI" evidence="9">
    <location>
        <begin position="110"/>
        <end position="186"/>
    </location>
</feature>
<evidence type="ECO:0000256" key="1">
    <source>
        <dbReference type="ARBA" id="ARBA00004613"/>
    </source>
</evidence>
<keyword evidence="4 6" id="KW-0175">Coiled coil</keyword>
<feature type="domain" description="C1q" evidence="8">
    <location>
        <begin position="941"/>
        <end position="1072"/>
    </location>
</feature>